<dbReference type="Gene3D" id="3.90.228.10">
    <property type="match status" value="1"/>
</dbReference>
<feature type="compositionally biased region" description="Basic and acidic residues" evidence="7">
    <location>
        <begin position="1531"/>
        <end position="1545"/>
    </location>
</feature>
<feature type="domain" description="Macro" evidence="9">
    <location>
        <begin position="1339"/>
        <end position="1514"/>
    </location>
</feature>
<feature type="region of interest" description="Disordered" evidence="7">
    <location>
        <begin position="194"/>
        <end position="283"/>
    </location>
</feature>
<dbReference type="InterPro" id="IPR012317">
    <property type="entry name" value="Poly(ADP-ribose)pol_cat_dom"/>
</dbReference>
<feature type="compositionally biased region" description="Polar residues" evidence="7">
    <location>
        <begin position="251"/>
        <end position="262"/>
    </location>
</feature>
<dbReference type="Gene3D" id="3.30.720.50">
    <property type="match status" value="1"/>
</dbReference>
<evidence type="ECO:0000259" key="9">
    <source>
        <dbReference type="PROSITE" id="PS51154"/>
    </source>
</evidence>
<feature type="domain" description="PARP catalytic" evidence="8">
    <location>
        <begin position="2110"/>
        <end position="2302"/>
    </location>
</feature>
<dbReference type="SUPFAM" id="SSF56399">
    <property type="entry name" value="ADP-ribosylation"/>
    <property type="match status" value="1"/>
</dbReference>
<keyword evidence="2 6" id="KW-0328">Glycosyltransferase</keyword>
<evidence type="ECO:0000259" key="8">
    <source>
        <dbReference type="PROSITE" id="PS51059"/>
    </source>
</evidence>
<evidence type="ECO:0000256" key="6">
    <source>
        <dbReference type="RuleBase" id="RU362114"/>
    </source>
</evidence>
<dbReference type="Proteomes" id="UP001159427">
    <property type="component" value="Unassembled WGS sequence"/>
</dbReference>
<accession>A0ABN8Q4L6</accession>
<feature type="domain" description="Macro" evidence="9">
    <location>
        <begin position="956"/>
        <end position="1127"/>
    </location>
</feature>
<feature type="compositionally biased region" description="Basic and acidic residues" evidence="7">
    <location>
        <begin position="201"/>
        <end position="226"/>
    </location>
</feature>
<dbReference type="Pfam" id="PF00644">
    <property type="entry name" value="PARP"/>
    <property type="match status" value="1"/>
</dbReference>
<dbReference type="SUPFAM" id="SSF52949">
    <property type="entry name" value="Macro domain-like"/>
    <property type="match status" value="3"/>
</dbReference>
<comment type="subcellular location">
    <subcellularLocation>
        <location evidence="1">Nucleus</location>
    </subcellularLocation>
</comment>
<keyword evidence="4 6" id="KW-0520">NAD</keyword>
<evidence type="ECO:0000256" key="5">
    <source>
        <dbReference type="ARBA" id="ARBA00023242"/>
    </source>
</evidence>
<dbReference type="PANTHER" id="PTHR14453">
    <property type="entry name" value="PARP/ZINC FINGER CCCH TYPE DOMAIN CONTAINING PROTEIN"/>
    <property type="match status" value="1"/>
</dbReference>
<evidence type="ECO:0000313" key="11">
    <source>
        <dbReference type="Proteomes" id="UP001159427"/>
    </source>
</evidence>
<name>A0ABN8Q4L6_9CNID</name>
<dbReference type="InterPro" id="IPR052056">
    <property type="entry name" value="Mono-ARTD/PARP"/>
</dbReference>
<dbReference type="PROSITE" id="PS51154">
    <property type="entry name" value="MACRO"/>
    <property type="match status" value="3"/>
</dbReference>
<dbReference type="CDD" id="cd01439">
    <property type="entry name" value="TCCD_inducible_PARP_like"/>
    <property type="match status" value="1"/>
</dbReference>
<organism evidence="10 11">
    <name type="scientific">Porites evermanni</name>
    <dbReference type="NCBI Taxonomy" id="104178"/>
    <lineage>
        <taxon>Eukaryota</taxon>
        <taxon>Metazoa</taxon>
        <taxon>Cnidaria</taxon>
        <taxon>Anthozoa</taxon>
        <taxon>Hexacorallia</taxon>
        <taxon>Scleractinia</taxon>
        <taxon>Fungiina</taxon>
        <taxon>Poritidae</taxon>
        <taxon>Porites</taxon>
    </lineage>
</organism>
<gene>
    <name evidence="10" type="ORF">PEVE_00002347</name>
</gene>
<feature type="region of interest" description="Disordered" evidence="7">
    <location>
        <begin position="439"/>
        <end position="460"/>
    </location>
</feature>
<feature type="compositionally biased region" description="Basic and acidic residues" evidence="7">
    <location>
        <begin position="914"/>
        <end position="926"/>
    </location>
</feature>
<evidence type="ECO:0000256" key="2">
    <source>
        <dbReference type="ARBA" id="ARBA00022676"/>
    </source>
</evidence>
<dbReference type="PANTHER" id="PTHR14453:SF67">
    <property type="entry name" value="POLY [ADP-RIBOSE] POLYMERASE"/>
    <property type="match status" value="1"/>
</dbReference>
<evidence type="ECO:0000256" key="7">
    <source>
        <dbReference type="SAM" id="MobiDB-lite"/>
    </source>
</evidence>
<dbReference type="InterPro" id="IPR037197">
    <property type="entry name" value="WWE_dom_sf"/>
</dbReference>
<feature type="region of interest" description="Disordered" evidence="7">
    <location>
        <begin position="1523"/>
        <end position="1548"/>
    </location>
</feature>
<dbReference type="SMART" id="SM00506">
    <property type="entry name" value="A1pp"/>
    <property type="match status" value="3"/>
</dbReference>
<evidence type="ECO:0000256" key="1">
    <source>
        <dbReference type="ARBA" id="ARBA00004123"/>
    </source>
</evidence>
<feature type="compositionally biased region" description="Basic residues" evidence="7">
    <location>
        <begin position="105"/>
        <end position="114"/>
    </location>
</feature>
<dbReference type="EMBL" id="CALNXI010001135">
    <property type="protein sequence ID" value="CAH3157015.1"/>
    <property type="molecule type" value="Genomic_DNA"/>
</dbReference>
<keyword evidence="11" id="KW-1185">Reference proteome</keyword>
<evidence type="ECO:0000313" key="10">
    <source>
        <dbReference type="EMBL" id="CAH3157015.1"/>
    </source>
</evidence>
<proteinExistence type="predicted"/>
<sequence>MCLIDVWRFLTCTFSLECSLIARNLLLRRFVTLDPPRDSDKLRILLQGFVWETYVSNMKIVHKIRSEHRDWGEKLKIQTSRVSSNNKDKKAKRKNSVKKRDQKEKKKNGTRKQKTASTGGPVYRGFPKAGQFNKSPPIFFSGGYFCNLAWGSTPGSYPLRCDLILVGGVGQETWGEKNRVSSPPPRYKPIIGVLLPGLAEGRPKDDNTHKEVKDEEKDNANEGRGNDDDDELDLRRPPHMLGRQRELRRAQSLSSGIDNQDTNTRENETEKMNLEPKNLHSESTSLEESLKLAWAMIMSREKVQKAEMGKGKSLVTLTDDVNGKSFIQKRGTCRLNSIYMKSHHPVTLSHAIKSIFIQLTQILLACYRLPEQTSLPDLLFCNVVVAVCRKIRVHLSFASLTDMESVLAKQNEKPHVLNKAQLTDLREDDNDVAHFDVLGDKRGDVDDSPNTSVSQRSEPKAQEIHMVVDPDVMEYVTTTSLYDQLKVALATRSCEIKWKLNGKTAILSYRGEDESWSRNCVEEVQTLLARITRKDVEVKKDSWEAVKAQLPGIQSCFGVEPPLVKMIDDSFVVRIVSLSSNAEDFRGKLKAKLEEIYQEETRKTYMKKTVKASVEHLTLLDKTRFVEKIKENNNKLEIKIDTEAEEIFFEGPQPQFLEATKKFHAKISGIIEKKLSLSKNILEVISLDKGLQKVQCELENDNVEATVFVIDNKARIIGTSAVHADKATSLVSSLTLEEKVRVDANSQHLLKTPEWRQLCEQVNADSLVRVHWHKKNNDIYVAGFREDVREKIKTLTSYLKDNCIREVQFKCPSKLHRKYLSELRQDELRLIEDKFQEYHIKIQTGKDDDAFVIRGHEKGIKLAKSNMEALAVNTYSDSLNLKQPGLQKYFASGKGDSHVKEVQENHACAIHVQKQDDMRTPYEEATLKSNSSNNKDDDGTIKKKDHEESSVSMHPADAYILVTKSGHKISWKRGTIQTQQADILVSSQGACSQAIINAGGLQMKKELVTPNVGDVTVTAGHDLPCKHVIHTYCSMWLGGEGGEVLRAIVKKCLQTADKLGGVSIAFPVIGTGNLNFPPDAASRIMLEEAITFCQTNSSSGVKEIRFVVFHRDQALITAFAQEIDTLRSKHGVCSGHTTSGRFRQLRSKLGRIIQKPERPAGGVSVDVLKGNLCQETTDVIVNIIGKDMNMDSAGALSKAVKKAAGQVVQDECYQLGYQTDGSVVVTSGGNLKARYIIHLIPDSSDKDHLQQCVERCLDEAEARGFQSISFPAVGTGGFQVSAVDSASLIFQALSNSSPNFKFIKNVRIVVFQASMLHTFQLELQKFHSCVFTHIAQKGATSPCASRPRDLIIEVINGDLTKEKTDAIMNIVTPDMDMTHAGELSKAILRAGGPQIQEQCRHLGKQTPGKAVMTGGGSLDVLHIIHIIPGSKDKQHLQKCLEAGLHLADQNNLQAISIPCVGTGGFGLTAADSAQVTFQALKSFREASKNLRKVRVVVFQTKMTEEFLKTQAIQAVQDMLRWESDSTSNDTMSEKTRVEKPTKDSAAKSSPTTELSVKIYVTGKDKESVLTAVDALKKGFFEACTTEKVENEAVSKLWQKQIDFLRRKAKERDVKLEIEVNKNRIMVLGEQTEVKDMVSEIWHEVDERNKKIEEEKQEIMLSQNVEWSYRKNLLSKKIPLSPKENGKLEMAYFKQQPKVLLPLGGQEFEIDLQAKTGQRQQNESCVLYRNFISIFKINRTLHGRLGIRILSSRAESISHSFASLAHNIRIPARPCNILYEFHSAWKIVIAQGRLQCFQKYHFLDSQKKYQVISLIQQEIMGFQVYGTKVLKVVPRHYLLWYIFFYQPQDQMVDRRDFDFVGNNPGMQCSIIPLVDILGLQRGANYPLLPRQGFRPEGEIPRSLSSNSRRTTPFTRAKKIGTARQIFGTVPRLPVPRLLPEGSLGTPKILSTGATLHLGPIRQHVENWECRALNSPKILSTDRDPIFLSRESLFQGTINQAKHRRNNINGRHRIFWRNRSSTTRSHTCQHHAEITQSHTFAALIRLSTTTHNPCTFNISVISSNNSEKLGLLPNKHLWTFLLHSACSRGQRLSGHLRKANTILIFFSTGFSLPSTWAPMPTPDMTVHAVPLKPASSEYRNVASKFMETASEVNIQKIERIQNPYLYRQYMVRKQKMDKDNKGNNELQLFHGTDTENIPAINTQGFNGSLCGVHGTVYGRGVYFARDASYSLRYAGTGSGGRFMYLARVLVGKYCRGNPGMIVPPPKDPSRPEILYESVVDNLANPSIFVVFSDAQCYPEYLITF</sequence>
<keyword evidence="5" id="KW-0539">Nucleus</keyword>
<feature type="region of interest" description="Disordered" evidence="7">
    <location>
        <begin position="914"/>
        <end position="952"/>
    </location>
</feature>
<protein>
    <recommendedName>
        <fullName evidence="6">Poly [ADP-ribose] polymerase</fullName>
        <shortName evidence="6">PARP</shortName>
        <ecNumber evidence="6">2.4.2.-</ecNumber>
    </recommendedName>
</protein>
<dbReference type="InterPro" id="IPR002589">
    <property type="entry name" value="Macro_dom"/>
</dbReference>
<dbReference type="PROSITE" id="PS51059">
    <property type="entry name" value="PARP_CATALYTIC"/>
    <property type="match status" value="1"/>
</dbReference>
<feature type="region of interest" description="Disordered" evidence="7">
    <location>
        <begin position="80"/>
        <end position="123"/>
    </location>
</feature>
<dbReference type="Gene3D" id="3.40.220.10">
    <property type="entry name" value="Leucine Aminopeptidase, subunit E, domain 1"/>
    <property type="match status" value="3"/>
</dbReference>
<comment type="caution">
    <text evidence="10">The sequence shown here is derived from an EMBL/GenBank/DDBJ whole genome shotgun (WGS) entry which is preliminary data.</text>
</comment>
<dbReference type="EC" id="2.4.2.-" evidence="6"/>
<dbReference type="Pfam" id="PF01661">
    <property type="entry name" value="Macro"/>
    <property type="match status" value="3"/>
</dbReference>
<evidence type="ECO:0000256" key="3">
    <source>
        <dbReference type="ARBA" id="ARBA00022679"/>
    </source>
</evidence>
<feature type="domain" description="Macro" evidence="9">
    <location>
        <begin position="1152"/>
        <end position="1327"/>
    </location>
</feature>
<feature type="compositionally biased region" description="Basic and acidic residues" evidence="7">
    <location>
        <begin position="263"/>
        <end position="280"/>
    </location>
</feature>
<reference evidence="10 11" key="1">
    <citation type="submission" date="2022-05" db="EMBL/GenBank/DDBJ databases">
        <authorList>
            <consortium name="Genoscope - CEA"/>
            <person name="William W."/>
        </authorList>
    </citation>
    <scope>NUCLEOTIDE SEQUENCE [LARGE SCALE GENOMIC DNA]</scope>
</reference>
<evidence type="ECO:0000256" key="4">
    <source>
        <dbReference type="ARBA" id="ARBA00023027"/>
    </source>
</evidence>
<feature type="compositionally biased region" description="Basic and acidic residues" evidence="7">
    <location>
        <begin position="934"/>
        <end position="949"/>
    </location>
</feature>
<keyword evidence="3 6" id="KW-0808">Transferase</keyword>
<dbReference type="InterPro" id="IPR043472">
    <property type="entry name" value="Macro_dom-like"/>
</dbReference>